<sequence length="142" mass="16528">MAAHQDRPSDPSSEGPAPETTTRRLREQSQLDFEIEFLGRVLDRDPFFADALRVHANNLAAKGLYTRALQIDRRLVRLMPERSIPWYNLACSYAVLGITDPAFAALQRALELGYRHLEHVRRDPDLKSLRRDPRFSRLLRRY</sequence>
<reference evidence="2" key="1">
    <citation type="submission" date="2024-05" db="EMBL/GenBank/DDBJ databases">
        <title>Planctomycetes of the genus Singulisphaera possess chitinolytic capabilities.</title>
        <authorList>
            <person name="Ivanova A."/>
        </authorList>
    </citation>
    <scope>NUCLEOTIDE SEQUENCE</scope>
    <source>
        <strain evidence="2">Ch08T</strain>
    </source>
</reference>
<dbReference type="NCBIfam" id="NF047558">
    <property type="entry name" value="TPR_END_plus"/>
    <property type="match status" value="1"/>
</dbReference>
<evidence type="ECO:0000256" key="1">
    <source>
        <dbReference type="SAM" id="MobiDB-lite"/>
    </source>
</evidence>
<evidence type="ECO:0000313" key="2">
    <source>
        <dbReference type="EMBL" id="XBH04200.1"/>
    </source>
</evidence>
<proteinExistence type="predicted"/>
<dbReference type="RefSeq" id="WP_406696953.1">
    <property type="nucleotide sequence ID" value="NZ_CP155447.1"/>
</dbReference>
<organism evidence="2">
    <name type="scientific">Singulisphaera sp. Ch08</name>
    <dbReference type="NCBI Taxonomy" id="3120278"/>
    <lineage>
        <taxon>Bacteria</taxon>
        <taxon>Pseudomonadati</taxon>
        <taxon>Planctomycetota</taxon>
        <taxon>Planctomycetia</taxon>
        <taxon>Isosphaerales</taxon>
        <taxon>Isosphaeraceae</taxon>
        <taxon>Singulisphaera</taxon>
    </lineage>
</organism>
<protein>
    <recommendedName>
        <fullName evidence="3">Tetratricopeptide repeat protein</fullName>
    </recommendedName>
</protein>
<dbReference type="Gene3D" id="1.25.40.10">
    <property type="entry name" value="Tetratricopeptide repeat domain"/>
    <property type="match status" value="1"/>
</dbReference>
<name>A0AAU7CGC2_9BACT</name>
<feature type="region of interest" description="Disordered" evidence="1">
    <location>
        <begin position="1"/>
        <end position="25"/>
    </location>
</feature>
<evidence type="ECO:0008006" key="3">
    <source>
        <dbReference type="Google" id="ProtNLM"/>
    </source>
</evidence>
<dbReference type="InterPro" id="IPR011990">
    <property type="entry name" value="TPR-like_helical_dom_sf"/>
</dbReference>
<dbReference type="SUPFAM" id="SSF48452">
    <property type="entry name" value="TPR-like"/>
    <property type="match status" value="1"/>
</dbReference>
<dbReference type="EMBL" id="CP155447">
    <property type="protein sequence ID" value="XBH04200.1"/>
    <property type="molecule type" value="Genomic_DNA"/>
</dbReference>
<gene>
    <name evidence="2" type="ORF">V5E97_38790</name>
</gene>
<accession>A0AAU7CGC2</accession>
<dbReference type="AlphaFoldDB" id="A0AAU7CGC2"/>